<sequence length="118" mass="13024">MTERKCLIGLELRYMLAHTLSQSGVLTVAELTDLLAADGFTVAGRPSKTIPDALRWEVRRGRVIRRGRGLYGPGDIPRSTEHRIKTRVAKLKEEAGAASSSWAGGRSGPWNSEWDYAD</sequence>
<dbReference type="EMBL" id="PDCN02000003">
    <property type="protein sequence ID" value="PIB76962.1"/>
    <property type="molecule type" value="Genomic_DNA"/>
</dbReference>
<evidence type="ECO:0000256" key="1">
    <source>
        <dbReference type="SAM" id="MobiDB-lite"/>
    </source>
</evidence>
<dbReference type="RefSeq" id="WP_090589374.1">
    <property type="nucleotide sequence ID" value="NZ_CP104302.1"/>
</dbReference>
<evidence type="ECO:0000313" key="2">
    <source>
        <dbReference type="EMBL" id="PIB76962.1"/>
    </source>
</evidence>
<proteinExistence type="predicted"/>
<reference evidence="2 3" key="1">
    <citation type="journal article" date="2017" name="Infect. Genet. Evol.">
        <title>The new phylogeny of the genus Mycobacterium: The old and the news.</title>
        <authorList>
            <person name="Tortoli E."/>
            <person name="Fedrizzi T."/>
            <person name="Meehan C.J."/>
            <person name="Trovato A."/>
            <person name="Grottola A."/>
            <person name="Giacobazzi E."/>
            <person name="Serpini G.F."/>
            <person name="Tagliazucchi S."/>
            <person name="Fabio A."/>
            <person name="Bettua C."/>
            <person name="Bertorelli R."/>
            <person name="Frascaro F."/>
            <person name="De Sanctis V."/>
            <person name="Pecorari M."/>
            <person name="Jousson O."/>
            <person name="Segata N."/>
            <person name="Cirillo D.M."/>
        </authorList>
    </citation>
    <scope>NUCLEOTIDE SEQUENCE [LARGE SCALE GENOMIC DNA]</scope>
    <source>
        <strain evidence="2 3">CIP1034565</strain>
    </source>
</reference>
<dbReference type="OrthoDB" id="4639475at2"/>
<gene>
    <name evidence="2" type="ORF">CQY22_003465</name>
</gene>
<organism evidence="2 3">
    <name type="scientific">Mycolicibacterium brumae</name>
    <dbReference type="NCBI Taxonomy" id="85968"/>
    <lineage>
        <taxon>Bacteria</taxon>
        <taxon>Bacillati</taxon>
        <taxon>Actinomycetota</taxon>
        <taxon>Actinomycetes</taxon>
        <taxon>Mycobacteriales</taxon>
        <taxon>Mycobacteriaceae</taxon>
        <taxon>Mycolicibacterium</taxon>
    </lineage>
</organism>
<name>A0A2G5PF79_9MYCO</name>
<comment type="caution">
    <text evidence="2">The sequence shown here is derived from an EMBL/GenBank/DDBJ whole genome shotgun (WGS) entry which is preliminary data.</text>
</comment>
<keyword evidence="3" id="KW-1185">Reference proteome</keyword>
<dbReference type="Proteomes" id="UP000230551">
    <property type="component" value="Unassembled WGS sequence"/>
</dbReference>
<evidence type="ECO:0000313" key="3">
    <source>
        <dbReference type="Proteomes" id="UP000230551"/>
    </source>
</evidence>
<dbReference type="AlphaFoldDB" id="A0A2G5PF79"/>
<protein>
    <submittedName>
        <fullName evidence="2">Uncharacterized protein</fullName>
    </submittedName>
</protein>
<accession>A0A2G5PF79</accession>
<feature type="region of interest" description="Disordered" evidence="1">
    <location>
        <begin position="90"/>
        <end position="118"/>
    </location>
</feature>